<accession>A0AAN8RWK1</accession>
<dbReference type="InterPro" id="IPR011009">
    <property type="entry name" value="Kinase-like_dom_sf"/>
</dbReference>
<name>A0AAN8RWK1_9PEZI</name>
<reference evidence="1 2" key="1">
    <citation type="submission" date="2019-10" db="EMBL/GenBank/DDBJ databases">
        <authorList>
            <person name="Palmer J.M."/>
        </authorList>
    </citation>
    <scope>NUCLEOTIDE SEQUENCE [LARGE SCALE GENOMIC DNA]</scope>
    <source>
        <strain evidence="1 2">TWF506</strain>
    </source>
</reference>
<organism evidence="1 2">
    <name type="scientific">Arthrobotrys conoides</name>
    <dbReference type="NCBI Taxonomy" id="74498"/>
    <lineage>
        <taxon>Eukaryota</taxon>
        <taxon>Fungi</taxon>
        <taxon>Dikarya</taxon>
        <taxon>Ascomycota</taxon>
        <taxon>Pezizomycotina</taxon>
        <taxon>Orbiliomycetes</taxon>
        <taxon>Orbiliales</taxon>
        <taxon>Orbiliaceae</taxon>
        <taxon>Arthrobotrys</taxon>
    </lineage>
</organism>
<proteinExistence type="predicted"/>
<evidence type="ECO:0000313" key="2">
    <source>
        <dbReference type="Proteomes" id="UP001307849"/>
    </source>
</evidence>
<dbReference type="SUPFAM" id="SSF56112">
    <property type="entry name" value="Protein kinase-like (PK-like)"/>
    <property type="match status" value="1"/>
</dbReference>
<comment type="caution">
    <text evidence="1">The sequence shown here is derived from an EMBL/GenBank/DDBJ whole genome shotgun (WGS) entry which is preliminary data.</text>
</comment>
<keyword evidence="2" id="KW-1185">Reference proteome</keyword>
<evidence type="ECO:0008006" key="3">
    <source>
        <dbReference type="Google" id="ProtNLM"/>
    </source>
</evidence>
<dbReference type="AlphaFoldDB" id="A0AAN8RWK1"/>
<dbReference type="EMBL" id="JAVHJM010000001">
    <property type="protein sequence ID" value="KAK6520034.1"/>
    <property type="molecule type" value="Genomic_DNA"/>
</dbReference>
<gene>
    <name evidence="1" type="ORF">TWF506_000325</name>
</gene>
<protein>
    <recommendedName>
        <fullName evidence="3">Aminoglycoside phosphotransferase domain-containing protein</fullName>
    </recommendedName>
</protein>
<evidence type="ECO:0000313" key="1">
    <source>
        <dbReference type="EMBL" id="KAK6520034.1"/>
    </source>
</evidence>
<dbReference type="Proteomes" id="UP001307849">
    <property type="component" value="Unassembled WGS sequence"/>
</dbReference>
<sequence length="298" mass="33610">MAETITGYSVIPTNVQGGNSYTLDVGEFVIQSRDASSPLDIGFLGYVEQVYTGLMPHHESLGKLGHLHVYQMRKVYGVSMYLARNQLHSDNYHPLRKTLRDYAKFFASAWYNTPIEMPRPSWKVLLAQYSAKLSELREGVPQRFHLTLDYIIPRLPKIFAPDWPLVPNHTDLLENNTHVDLATGALAAICDWRDIEITPFGMSLGGLETMLGINRVRVGWCYHSNQQDLRDLFWESFYESMASVSNDVRGRIEAARLVGLFMTHGFNYDASGNPFAASDGNAELDYLEAVILASTPKN</sequence>